<dbReference type="PANTHER" id="PTHR38699">
    <property type="entry name" value="CHROMOSOME 1, WHOLE GENOME SHOTGUN SEQUENCE"/>
    <property type="match status" value="1"/>
</dbReference>
<evidence type="ECO:0000313" key="2">
    <source>
        <dbReference type="Proteomes" id="UP001497600"/>
    </source>
</evidence>
<dbReference type="PANTHER" id="PTHR38699:SF1">
    <property type="entry name" value="MITOPHAGY RECEPTOR ATG43"/>
    <property type="match status" value="1"/>
</dbReference>
<accession>A0ABP0EG92</accession>
<organism evidence="1 2">
    <name type="scientific">[Candida] anglica</name>
    <dbReference type="NCBI Taxonomy" id="148631"/>
    <lineage>
        <taxon>Eukaryota</taxon>
        <taxon>Fungi</taxon>
        <taxon>Dikarya</taxon>
        <taxon>Ascomycota</taxon>
        <taxon>Saccharomycotina</taxon>
        <taxon>Pichiomycetes</taxon>
        <taxon>Debaryomycetaceae</taxon>
        <taxon>Kurtzmaniella</taxon>
    </lineage>
</organism>
<dbReference type="EMBL" id="OZ004258">
    <property type="protein sequence ID" value="CAK7914585.1"/>
    <property type="molecule type" value="Genomic_DNA"/>
</dbReference>
<name>A0ABP0EG92_9ASCO</name>
<gene>
    <name evidence="1" type="ORF">CAAN4_F17106</name>
</gene>
<proteinExistence type="predicted"/>
<evidence type="ECO:0000313" key="1">
    <source>
        <dbReference type="EMBL" id="CAK7914585.1"/>
    </source>
</evidence>
<dbReference type="InterPro" id="IPR013898">
    <property type="entry name" value="Atg43"/>
</dbReference>
<reference evidence="1 2" key="1">
    <citation type="submission" date="2024-01" db="EMBL/GenBank/DDBJ databases">
        <authorList>
            <consortium name="Genoscope - CEA"/>
            <person name="William W."/>
        </authorList>
    </citation>
    <scope>NUCLEOTIDE SEQUENCE [LARGE SCALE GENOMIC DNA]</scope>
    <source>
        <strain evidence="1 2">29B2s-10</strain>
    </source>
</reference>
<keyword evidence="2" id="KW-1185">Reference proteome</keyword>
<protein>
    <submittedName>
        <fullName evidence="1">Uncharacterized protein</fullName>
    </submittedName>
</protein>
<dbReference type="Proteomes" id="UP001497600">
    <property type="component" value="Chromosome F"/>
</dbReference>
<sequence>MSITIPDLRFEQTFLRSLNTYAGDTKHAEPEGENLMKKTKRSKNGKLNFDVDAAAMVPSEPTPLVTPSIVAYAVIKDQIIMPLLQGFLWAGILVVISPLRSHIVAGGQSCGKWLFNAVGLGNLRPIQTLKDANVI</sequence>